<proteinExistence type="predicted"/>
<name>A0AC34RF56_9BILA</name>
<dbReference type="WBParaSite" id="JU765_v2.g6192.t1">
    <property type="protein sequence ID" value="JU765_v2.g6192.t1"/>
    <property type="gene ID" value="JU765_v2.g6192"/>
</dbReference>
<organism evidence="1 2">
    <name type="scientific">Panagrolaimus sp. JU765</name>
    <dbReference type="NCBI Taxonomy" id="591449"/>
    <lineage>
        <taxon>Eukaryota</taxon>
        <taxon>Metazoa</taxon>
        <taxon>Ecdysozoa</taxon>
        <taxon>Nematoda</taxon>
        <taxon>Chromadorea</taxon>
        <taxon>Rhabditida</taxon>
        <taxon>Tylenchina</taxon>
        <taxon>Panagrolaimomorpha</taxon>
        <taxon>Panagrolaimoidea</taxon>
        <taxon>Panagrolaimidae</taxon>
        <taxon>Panagrolaimus</taxon>
    </lineage>
</organism>
<protein>
    <submittedName>
        <fullName evidence="2">Uncharacterized protein</fullName>
    </submittedName>
</protein>
<sequence>MNGLKFFRLDYAQVGTTSRGCLRVIRGVDAVETKKSKKKAETDKIVVGGQNGILLCIDRKSGDTNIVFKTLPGPQITQVCLGGALNTVLDKTFVAAGGVVKGFSKKGKQFLAFESNLTDPISAMFIYGVDMFLCGRTVCYHFHDCVERSCFISSEKINNVICLPITEGGWVGRGLTPVIACEDKTIKVLDNGKVVYEVFLSDIPYTLHLFMNDGGYNKQKVLYGTKSGRLGLIDLQNDAGIICWDIATQSSGGITAIYCHKITDAGVSDVIIGKDDGNVEIYSVDDNDEVQFRQLYQCEESVTGLDCGRVNSDRSDEIVVCTYTGWVFALSTEPIPEQMESNSAAQIEVKVQQLKTELEELELKVREERERYEESTHGNPNSLTMIPPFSINDRFVLDRETSCYLLAIELVIPIEYIVLQSDADVELMDIARSTAVVSFTKPPQDGSGNKLLATYRCQADTTRIEMRIRSIEGRGGILRAYIVPDMRPKMCQRNFHVKFSSHAAVFSHGGQYYHTSKKLPGVKLNCADGINVIVSEWDWETCLMSQFSFKDPMRTEFAQPFCIARFCGVY</sequence>
<evidence type="ECO:0000313" key="2">
    <source>
        <dbReference type="WBParaSite" id="JU765_v2.g6192.t1"/>
    </source>
</evidence>
<accession>A0AC34RF56</accession>
<reference evidence="2" key="1">
    <citation type="submission" date="2022-11" db="UniProtKB">
        <authorList>
            <consortium name="WormBaseParasite"/>
        </authorList>
    </citation>
    <scope>IDENTIFICATION</scope>
</reference>
<evidence type="ECO:0000313" key="1">
    <source>
        <dbReference type="Proteomes" id="UP000887576"/>
    </source>
</evidence>
<dbReference type="Proteomes" id="UP000887576">
    <property type="component" value="Unplaced"/>
</dbReference>